<comment type="similarity">
    <text evidence="2">Belongs to the UPF0220 family.</text>
</comment>
<evidence type="ECO:0000256" key="2">
    <source>
        <dbReference type="ARBA" id="ARBA00005335"/>
    </source>
</evidence>
<evidence type="ECO:0008006" key="9">
    <source>
        <dbReference type="Google" id="ProtNLM"/>
    </source>
</evidence>
<reference evidence="7" key="1">
    <citation type="journal article" date="2023" name="Science">
        <title>Genome structures resolve the early diversification of teleost fishes.</title>
        <authorList>
            <person name="Parey E."/>
            <person name="Louis A."/>
            <person name="Montfort J."/>
            <person name="Bouchez O."/>
            <person name="Roques C."/>
            <person name="Iampietro C."/>
            <person name="Lluch J."/>
            <person name="Castinel A."/>
            <person name="Donnadieu C."/>
            <person name="Desvignes T."/>
            <person name="Floi Bucao C."/>
            <person name="Jouanno E."/>
            <person name="Wen M."/>
            <person name="Mejri S."/>
            <person name="Dirks R."/>
            <person name="Jansen H."/>
            <person name="Henkel C."/>
            <person name="Chen W.J."/>
            <person name="Zahm M."/>
            <person name="Cabau C."/>
            <person name="Klopp C."/>
            <person name="Thompson A.W."/>
            <person name="Robinson-Rechavi M."/>
            <person name="Braasch I."/>
            <person name="Lecointre G."/>
            <person name="Bobe J."/>
            <person name="Postlethwait J.H."/>
            <person name="Berthelot C."/>
            <person name="Roest Crollius H."/>
            <person name="Guiguen Y."/>
        </authorList>
    </citation>
    <scope>NUCLEOTIDE SEQUENCE</scope>
    <source>
        <strain evidence="7">NC1722</strain>
    </source>
</reference>
<feature type="transmembrane region" description="Helical" evidence="6">
    <location>
        <begin position="28"/>
        <end position="50"/>
    </location>
</feature>
<name>A0AAD7RFK8_9TELE</name>
<feature type="transmembrane region" description="Helical" evidence="6">
    <location>
        <begin position="139"/>
        <end position="160"/>
    </location>
</feature>
<keyword evidence="5 6" id="KW-0472">Membrane</keyword>
<feature type="transmembrane region" description="Helical" evidence="6">
    <location>
        <begin position="109"/>
        <end position="133"/>
    </location>
</feature>
<keyword evidence="8" id="KW-1185">Reference proteome</keyword>
<gene>
    <name evidence="7" type="ORF">AAFF_G00230620</name>
</gene>
<evidence type="ECO:0000256" key="6">
    <source>
        <dbReference type="SAM" id="Phobius"/>
    </source>
</evidence>
<evidence type="ECO:0000256" key="4">
    <source>
        <dbReference type="ARBA" id="ARBA00022989"/>
    </source>
</evidence>
<dbReference type="EMBL" id="JAINUG010000300">
    <property type="protein sequence ID" value="KAJ8379150.1"/>
    <property type="molecule type" value="Genomic_DNA"/>
</dbReference>
<proteinExistence type="inferred from homology"/>
<sequence length="170" mass="19018">MAGFLDNFRWPECECIDWGERRNTAASVIAGILFFTGWWIMIDAAVIYPTQESLNHAFHTCGVFSTLAFFMINAVSNGQVRGDSYGEGCLGGQVTMFPFCADLGSGARLWLFVGFMMMFGSLIASMWILFGAYVVPKKVVYPGLAVFFQNALIFFSTLIYKFGRTEDLWA</sequence>
<dbReference type="InterPro" id="IPR007919">
    <property type="entry name" value="UPF0220"/>
</dbReference>
<evidence type="ECO:0000313" key="7">
    <source>
        <dbReference type="EMBL" id="KAJ8379150.1"/>
    </source>
</evidence>
<comment type="caution">
    <text evidence="7">The sequence shown here is derived from an EMBL/GenBank/DDBJ whole genome shotgun (WGS) entry which is preliminary data.</text>
</comment>
<dbReference type="Proteomes" id="UP001221898">
    <property type="component" value="Unassembled WGS sequence"/>
</dbReference>
<evidence type="ECO:0000256" key="1">
    <source>
        <dbReference type="ARBA" id="ARBA00004141"/>
    </source>
</evidence>
<dbReference type="PANTHER" id="PTHR13180">
    <property type="entry name" value="SMALL MEMBRANE PROTEIN-RELATED"/>
    <property type="match status" value="1"/>
</dbReference>
<feature type="transmembrane region" description="Helical" evidence="6">
    <location>
        <begin position="56"/>
        <end position="75"/>
    </location>
</feature>
<keyword evidence="4 6" id="KW-1133">Transmembrane helix</keyword>
<accession>A0AAD7RFK8</accession>
<dbReference type="Pfam" id="PF05255">
    <property type="entry name" value="UPF0220"/>
    <property type="match status" value="1"/>
</dbReference>
<evidence type="ECO:0000256" key="3">
    <source>
        <dbReference type="ARBA" id="ARBA00022692"/>
    </source>
</evidence>
<evidence type="ECO:0000313" key="8">
    <source>
        <dbReference type="Proteomes" id="UP001221898"/>
    </source>
</evidence>
<keyword evidence="3 6" id="KW-0812">Transmembrane</keyword>
<comment type="subcellular location">
    <subcellularLocation>
        <location evidence="1">Membrane</location>
        <topology evidence="1">Multi-pass membrane protein</topology>
    </subcellularLocation>
</comment>
<organism evidence="7 8">
    <name type="scientific">Aldrovandia affinis</name>
    <dbReference type="NCBI Taxonomy" id="143900"/>
    <lineage>
        <taxon>Eukaryota</taxon>
        <taxon>Metazoa</taxon>
        <taxon>Chordata</taxon>
        <taxon>Craniata</taxon>
        <taxon>Vertebrata</taxon>
        <taxon>Euteleostomi</taxon>
        <taxon>Actinopterygii</taxon>
        <taxon>Neopterygii</taxon>
        <taxon>Teleostei</taxon>
        <taxon>Notacanthiformes</taxon>
        <taxon>Halosauridae</taxon>
        <taxon>Aldrovandia</taxon>
    </lineage>
</organism>
<evidence type="ECO:0000256" key="5">
    <source>
        <dbReference type="ARBA" id="ARBA00023136"/>
    </source>
</evidence>
<protein>
    <recommendedName>
        <fullName evidence="9">Transmembrane protein 50B</fullName>
    </recommendedName>
</protein>
<dbReference type="AlphaFoldDB" id="A0AAD7RFK8"/>
<dbReference type="GO" id="GO:0016020">
    <property type="term" value="C:membrane"/>
    <property type="evidence" value="ECO:0007669"/>
    <property type="project" value="UniProtKB-SubCell"/>
</dbReference>